<feature type="transmembrane region" description="Helical" evidence="7">
    <location>
        <begin position="210"/>
        <end position="230"/>
    </location>
</feature>
<dbReference type="PANTHER" id="PTHR20855:SF3">
    <property type="entry name" value="LD03007P"/>
    <property type="match status" value="1"/>
</dbReference>
<proteinExistence type="predicted"/>
<name>A0ABP1G674_9CHLO</name>
<feature type="compositionally biased region" description="Polar residues" evidence="6">
    <location>
        <begin position="1"/>
        <end position="19"/>
    </location>
</feature>
<dbReference type="PANTHER" id="PTHR20855">
    <property type="entry name" value="ADIPOR/PROGESTIN RECEPTOR-RELATED"/>
    <property type="match status" value="1"/>
</dbReference>
<gene>
    <name evidence="8" type="primary">g9679</name>
    <name evidence="8" type="ORF">VP750_LOCUS8723</name>
</gene>
<sequence length="238" mass="25705">MGSETLSNGVGTPQHSSSKAKTEPVKPLLRGVSHQHAIFAALAAGILLISSARGLEAKLCCGLYVACLTMLFTASTLYHRPTWSAEARQQMRKLDHSSIFFLIAGTYTPIAYLGIGGATGMHLLRLVWGGAAAGILQMLFLPKAPRLLTTLIYIALGWVIVPHATEVAESLGPEGPWLLVAGGLSYSIGGLIYAMRWPDPSPTVFGYHEIFHMLVIIASALHFAAIYLLVQRRQSQRL</sequence>
<keyword evidence="5 7" id="KW-0472">Membrane</keyword>
<dbReference type="NCBIfam" id="TIGR01065">
    <property type="entry name" value="hlyIII"/>
    <property type="match status" value="1"/>
</dbReference>
<evidence type="ECO:0000256" key="2">
    <source>
        <dbReference type="ARBA" id="ARBA00022475"/>
    </source>
</evidence>
<evidence type="ECO:0000256" key="1">
    <source>
        <dbReference type="ARBA" id="ARBA00004651"/>
    </source>
</evidence>
<organism evidence="8 9">
    <name type="scientific">Coccomyxa viridis</name>
    <dbReference type="NCBI Taxonomy" id="1274662"/>
    <lineage>
        <taxon>Eukaryota</taxon>
        <taxon>Viridiplantae</taxon>
        <taxon>Chlorophyta</taxon>
        <taxon>core chlorophytes</taxon>
        <taxon>Trebouxiophyceae</taxon>
        <taxon>Trebouxiophyceae incertae sedis</taxon>
        <taxon>Coccomyxaceae</taxon>
        <taxon>Coccomyxa</taxon>
    </lineage>
</organism>
<evidence type="ECO:0000313" key="8">
    <source>
        <dbReference type="EMBL" id="CAL5226817.1"/>
    </source>
</evidence>
<feature type="region of interest" description="Disordered" evidence="6">
    <location>
        <begin position="1"/>
        <end position="24"/>
    </location>
</feature>
<feature type="transmembrane region" description="Helical" evidence="7">
    <location>
        <begin position="177"/>
        <end position="195"/>
    </location>
</feature>
<keyword evidence="9" id="KW-1185">Reference proteome</keyword>
<evidence type="ECO:0000256" key="3">
    <source>
        <dbReference type="ARBA" id="ARBA00022692"/>
    </source>
</evidence>
<dbReference type="InterPro" id="IPR005744">
    <property type="entry name" value="Hy-lIII"/>
</dbReference>
<protein>
    <submittedName>
        <fullName evidence="8">G9679 protein</fullName>
    </submittedName>
</protein>
<feature type="transmembrane region" description="Helical" evidence="7">
    <location>
        <begin position="34"/>
        <end position="52"/>
    </location>
</feature>
<evidence type="ECO:0000256" key="7">
    <source>
        <dbReference type="SAM" id="Phobius"/>
    </source>
</evidence>
<accession>A0ABP1G674</accession>
<dbReference type="EMBL" id="CAXHTA020000016">
    <property type="protein sequence ID" value="CAL5226817.1"/>
    <property type="molecule type" value="Genomic_DNA"/>
</dbReference>
<evidence type="ECO:0000256" key="6">
    <source>
        <dbReference type="SAM" id="MobiDB-lite"/>
    </source>
</evidence>
<evidence type="ECO:0000256" key="5">
    <source>
        <dbReference type="ARBA" id="ARBA00023136"/>
    </source>
</evidence>
<dbReference type="Pfam" id="PF03006">
    <property type="entry name" value="HlyIII"/>
    <property type="match status" value="1"/>
</dbReference>
<evidence type="ECO:0000313" key="9">
    <source>
        <dbReference type="Proteomes" id="UP001497392"/>
    </source>
</evidence>
<reference evidence="8 9" key="1">
    <citation type="submission" date="2024-06" db="EMBL/GenBank/DDBJ databases">
        <authorList>
            <person name="Kraege A."/>
            <person name="Thomma B."/>
        </authorList>
    </citation>
    <scope>NUCLEOTIDE SEQUENCE [LARGE SCALE GENOMIC DNA]</scope>
</reference>
<dbReference type="Proteomes" id="UP001497392">
    <property type="component" value="Unassembled WGS sequence"/>
</dbReference>
<dbReference type="InterPro" id="IPR004254">
    <property type="entry name" value="AdipoR/HlyIII-related"/>
</dbReference>
<evidence type="ECO:0000256" key="4">
    <source>
        <dbReference type="ARBA" id="ARBA00022989"/>
    </source>
</evidence>
<feature type="transmembrane region" description="Helical" evidence="7">
    <location>
        <begin position="98"/>
        <end position="115"/>
    </location>
</feature>
<keyword evidence="2" id="KW-1003">Cell membrane</keyword>
<feature type="transmembrane region" description="Helical" evidence="7">
    <location>
        <begin position="122"/>
        <end position="141"/>
    </location>
</feature>
<comment type="subcellular location">
    <subcellularLocation>
        <location evidence="1">Cell membrane</location>
        <topology evidence="1">Multi-pass membrane protein</topology>
    </subcellularLocation>
</comment>
<feature type="transmembrane region" description="Helical" evidence="7">
    <location>
        <begin position="59"/>
        <end position="78"/>
    </location>
</feature>
<keyword evidence="3 7" id="KW-0812">Transmembrane</keyword>
<comment type="caution">
    <text evidence="8">The sequence shown here is derived from an EMBL/GenBank/DDBJ whole genome shotgun (WGS) entry which is preliminary data.</text>
</comment>
<keyword evidence="4 7" id="KW-1133">Transmembrane helix</keyword>
<feature type="transmembrane region" description="Helical" evidence="7">
    <location>
        <begin position="147"/>
        <end position="165"/>
    </location>
</feature>